<dbReference type="OrthoDB" id="4589291at2759"/>
<dbReference type="EMBL" id="JAATWM020000033">
    <property type="protein sequence ID" value="KAF9873162.1"/>
    <property type="molecule type" value="Genomic_DNA"/>
</dbReference>
<evidence type="ECO:0000256" key="1">
    <source>
        <dbReference type="SAM" id="MobiDB-lite"/>
    </source>
</evidence>
<keyword evidence="3" id="KW-1185">Reference proteome</keyword>
<proteinExistence type="predicted"/>
<dbReference type="GeneID" id="62165114"/>
<name>A0A9P6HXQ3_9PEZI</name>
<dbReference type="RefSeq" id="XP_038742623.1">
    <property type="nucleotide sequence ID" value="XM_038892040.1"/>
</dbReference>
<evidence type="ECO:0000313" key="3">
    <source>
        <dbReference type="Proteomes" id="UP000781932"/>
    </source>
</evidence>
<organism evidence="2 3">
    <name type="scientific">Colletotrichum karsti</name>
    <dbReference type="NCBI Taxonomy" id="1095194"/>
    <lineage>
        <taxon>Eukaryota</taxon>
        <taxon>Fungi</taxon>
        <taxon>Dikarya</taxon>
        <taxon>Ascomycota</taxon>
        <taxon>Pezizomycotina</taxon>
        <taxon>Sordariomycetes</taxon>
        <taxon>Hypocreomycetidae</taxon>
        <taxon>Glomerellales</taxon>
        <taxon>Glomerellaceae</taxon>
        <taxon>Colletotrichum</taxon>
        <taxon>Colletotrichum boninense species complex</taxon>
    </lineage>
</organism>
<gene>
    <name evidence="2" type="ORF">CkaCkLH20_09325</name>
</gene>
<evidence type="ECO:0000313" key="2">
    <source>
        <dbReference type="EMBL" id="KAF9873162.1"/>
    </source>
</evidence>
<protein>
    <submittedName>
        <fullName evidence="2">Uncharacterized protein</fullName>
    </submittedName>
</protein>
<reference evidence="2" key="1">
    <citation type="submission" date="2020-03" db="EMBL/GenBank/DDBJ databases">
        <authorList>
            <person name="He L."/>
        </authorList>
    </citation>
    <scope>NUCLEOTIDE SEQUENCE</scope>
    <source>
        <strain evidence="2">CkLH20</strain>
    </source>
</reference>
<feature type="region of interest" description="Disordered" evidence="1">
    <location>
        <begin position="206"/>
        <end position="226"/>
    </location>
</feature>
<sequence length="226" mass="26443">MNNQTTSPAEGLEQPPSYDALLQRPKTALLLSEEWQSLPNKLRMNMATRPIPSRRGDTFRAALQWDAKLLARVKDMPRLMREGFHWSEANVCLEASRVDDATDINLLKKDGWKCCRLYYLSQLGDDPNWAAELVVCARDLKALAQFRLSDLQPEMVYSAWAVHYSPYPKAYYQYKFERLEPMENFNAVYDGMPMEGWWPWPKREDYPERTSEKDSLKMKKENGSMF</sequence>
<reference evidence="2" key="2">
    <citation type="submission" date="2020-11" db="EMBL/GenBank/DDBJ databases">
        <title>Whole genome sequencing of Colletotrichum sp.</title>
        <authorList>
            <person name="Li H."/>
        </authorList>
    </citation>
    <scope>NUCLEOTIDE SEQUENCE</scope>
    <source>
        <strain evidence="2">CkLH20</strain>
    </source>
</reference>
<dbReference type="Proteomes" id="UP000781932">
    <property type="component" value="Unassembled WGS sequence"/>
</dbReference>
<comment type="caution">
    <text evidence="2">The sequence shown here is derived from an EMBL/GenBank/DDBJ whole genome shotgun (WGS) entry which is preliminary data.</text>
</comment>
<accession>A0A9P6HXQ3</accession>
<dbReference type="AlphaFoldDB" id="A0A9P6HXQ3"/>